<dbReference type="CTD" id="8234155"/>
<dbReference type="InterPro" id="IPR009053">
    <property type="entry name" value="Prefoldin"/>
</dbReference>
<evidence type="ECO:0000313" key="6">
    <source>
        <dbReference type="EMBL" id="EEB11741.1"/>
    </source>
</evidence>
<organism>
    <name type="scientific">Pediculus humanus subsp. corporis</name>
    <name type="common">Body louse</name>
    <dbReference type="NCBI Taxonomy" id="121224"/>
    <lineage>
        <taxon>Eukaryota</taxon>
        <taxon>Metazoa</taxon>
        <taxon>Ecdysozoa</taxon>
        <taxon>Arthropoda</taxon>
        <taxon>Hexapoda</taxon>
        <taxon>Insecta</taxon>
        <taxon>Pterygota</taxon>
        <taxon>Neoptera</taxon>
        <taxon>Paraneoptera</taxon>
        <taxon>Psocodea</taxon>
        <taxon>Troctomorpha</taxon>
        <taxon>Phthiraptera</taxon>
        <taxon>Anoplura</taxon>
        <taxon>Pediculidae</taxon>
        <taxon>Pediculus</taxon>
    </lineage>
</organism>
<dbReference type="OrthoDB" id="248120at2759"/>
<dbReference type="GO" id="GO:0005737">
    <property type="term" value="C:cytoplasm"/>
    <property type="evidence" value="ECO:0007669"/>
    <property type="project" value="TreeGrafter"/>
</dbReference>
<dbReference type="OMA" id="VQTEFAQ"/>
<dbReference type="Gene3D" id="1.10.287.370">
    <property type="match status" value="1"/>
</dbReference>
<dbReference type="FunCoup" id="E0VED5">
    <property type="interactions" value="1571"/>
</dbReference>
<dbReference type="RefSeq" id="XP_002424479.1">
    <property type="nucleotide sequence ID" value="XM_002424434.1"/>
</dbReference>
<comment type="subunit">
    <text evidence="2">Heterohexamer of two PFD-alpha type and four PFD-beta type subunits.</text>
</comment>
<dbReference type="HOGENOM" id="CLU_125172_0_1_1"/>
<evidence type="ECO:0000256" key="2">
    <source>
        <dbReference type="ARBA" id="ARBA00011695"/>
    </source>
</evidence>
<dbReference type="VEuPathDB" id="VectorBase:PHUM130930"/>
<evidence type="ECO:0000313" key="8">
    <source>
        <dbReference type="Proteomes" id="UP000009046"/>
    </source>
</evidence>
<dbReference type="CDD" id="cd23161">
    <property type="entry name" value="Prefoldin_6"/>
    <property type="match status" value="1"/>
</dbReference>
<reference evidence="7" key="3">
    <citation type="submission" date="2020-05" db="UniProtKB">
        <authorList>
            <consortium name="EnsemblMetazoa"/>
        </authorList>
    </citation>
    <scope>IDENTIFICATION</scope>
    <source>
        <strain evidence="7">USDA</strain>
    </source>
</reference>
<evidence type="ECO:0000256" key="3">
    <source>
        <dbReference type="ARBA" id="ARBA00023186"/>
    </source>
</evidence>
<dbReference type="GO" id="GO:0051131">
    <property type="term" value="P:chaperone-mediated protein complex assembly"/>
    <property type="evidence" value="ECO:0007669"/>
    <property type="project" value="TreeGrafter"/>
</dbReference>
<reference evidence="6" key="1">
    <citation type="submission" date="2007-04" db="EMBL/GenBank/DDBJ databases">
        <title>Annotation of Pediculus humanus corporis strain USDA.</title>
        <authorList>
            <person name="Kirkness E."/>
            <person name="Hannick L."/>
            <person name="Hass B."/>
            <person name="Bruggner R."/>
            <person name="Lawson D."/>
            <person name="Bidwell S."/>
            <person name="Joardar V."/>
            <person name="Caler E."/>
            <person name="Walenz B."/>
            <person name="Inman J."/>
            <person name="Schobel S."/>
            <person name="Galinsky K."/>
            <person name="Amedeo P."/>
            <person name="Strausberg R."/>
        </authorList>
    </citation>
    <scope>NUCLEOTIDE SEQUENCE</scope>
    <source>
        <strain evidence="6">USDA</strain>
    </source>
</reference>
<dbReference type="EnsemblMetazoa" id="PHUM130930-RA">
    <property type="protein sequence ID" value="PHUM130930-PA"/>
    <property type="gene ID" value="PHUM130930"/>
</dbReference>
<comment type="similarity">
    <text evidence="1">Belongs to the prefoldin subunit beta family.</text>
</comment>
<dbReference type="PANTHER" id="PTHR21431:SF0">
    <property type="entry name" value="PREFOLDIN SUBUNIT 6"/>
    <property type="match status" value="1"/>
</dbReference>
<dbReference type="GO" id="GO:0051087">
    <property type="term" value="F:protein-folding chaperone binding"/>
    <property type="evidence" value="ECO:0007669"/>
    <property type="project" value="TreeGrafter"/>
</dbReference>
<evidence type="ECO:0000256" key="5">
    <source>
        <dbReference type="SAM" id="Coils"/>
    </source>
</evidence>
<accession>E0VED5</accession>
<dbReference type="eggNOG" id="KOG3478">
    <property type="taxonomic scope" value="Eukaryota"/>
</dbReference>
<dbReference type="Pfam" id="PF01920">
    <property type="entry name" value="Prefoldin_2"/>
    <property type="match status" value="1"/>
</dbReference>
<keyword evidence="5" id="KW-0175">Coiled coil</keyword>
<evidence type="ECO:0000256" key="4">
    <source>
        <dbReference type="ARBA" id="ARBA00072592"/>
    </source>
</evidence>
<dbReference type="SUPFAM" id="SSF46579">
    <property type="entry name" value="Prefoldin"/>
    <property type="match status" value="1"/>
</dbReference>
<dbReference type="GO" id="GO:0016272">
    <property type="term" value="C:prefoldin complex"/>
    <property type="evidence" value="ECO:0007669"/>
    <property type="project" value="InterPro"/>
</dbReference>
<proteinExistence type="inferred from homology"/>
<feature type="coiled-coil region" evidence="5">
    <location>
        <begin position="6"/>
        <end position="57"/>
    </location>
</feature>
<dbReference type="AlphaFoldDB" id="E0VED5"/>
<evidence type="ECO:0000313" key="7">
    <source>
        <dbReference type="EnsemblMetazoa" id="PHUM130930-PA"/>
    </source>
</evidence>
<dbReference type="GeneID" id="8234155"/>
<dbReference type="STRING" id="121224.E0VED5"/>
<name>E0VED5_PEDHC</name>
<dbReference type="InterPro" id="IPR002777">
    <property type="entry name" value="PFD_beta-like"/>
</dbReference>
<dbReference type="KEGG" id="phu:Phum_PHUM130930"/>
<evidence type="ECO:0000256" key="1">
    <source>
        <dbReference type="ARBA" id="ARBA00008045"/>
    </source>
</evidence>
<sequence length="128" mass="14756">MSDKILEGLQKNLQKELDSFRSCQKEYQKAITKRQQLDAQLNENTCVKNELDLLEEDGEVFKLIGPVLMKQDLEEAKQNVAKRIEYISGEMLDNMIADIDKKQNEHRDSLITLQKNMQDALTKSAKKG</sequence>
<dbReference type="EMBL" id="DS235090">
    <property type="protein sequence ID" value="EEB11741.1"/>
    <property type="molecule type" value="Genomic_DNA"/>
</dbReference>
<dbReference type="InParanoid" id="E0VED5"/>
<reference evidence="6" key="2">
    <citation type="submission" date="2007-04" db="EMBL/GenBank/DDBJ databases">
        <title>The genome of the human body louse.</title>
        <authorList>
            <consortium name="The Human Body Louse Genome Consortium"/>
            <person name="Kirkness E."/>
            <person name="Walenz B."/>
            <person name="Hass B."/>
            <person name="Bruggner R."/>
            <person name="Strausberg R."/>
        </authorList>
    </citation>
    <scope>NUCLEOTIDE SEQUENCE</scope>
    <source>
        <strain evidence="6">USDA</strain>
    </source>
</reference>
<dbReference type="EMBL" id="AAZO01001520">
    <property type="status" value="NOT_ANNOTATED_CDS"/>
    <property type="molecule type" value="Genomic_DNA"/>
</dbReference>
<dbReference type="Proteomes" id="UP000009046">
    <property type="component" value="Unassembled WGS sequence"/>
</dbReference>
<keyword evidence="3" id="KW-0143">Chaperone</keyword>
<dbReference type="FunFam" id="1.10.287.370:FF:000003">
    <property type="entry name" value="Prefoldin subunit 6"/>
    <property type="match status" value="1"/>
</dbReference>
<dbReference type="PANTHER" id="PTHR21431">
    <property type="entry name" value="PREFOLDIN SUBUNIT 6"/>
    <property type="match status" value="1"/>
</dbReference>
<dbReference type="GO" id="GO:0006457">
    <property type="term" value="P:protein folding"/>
    <property type="evidence" value="ECO:0007669"/>
    <property type="project" value="InterPro"/>
</dbReference>
<gene>
    <name evidence="7" type="primary">8234155</name>
    <name evidence="6" type="ORF">Phum_PHUM130930</name>
</gene>
<keyword evidence="8" id="KW-1185">Reference proteome</keyword>
<protein>
    <recommendedName>
        <fullName evidence="4">Probable prefoldin subunit 6</fullName>
    </recommendedName>
</protein>
<dbReference type="GO" id="GO:0051082">
    <property type="term" value="F:unfolded protein binding"/>
    <property type="evidence" value="ECO:0007669"/>
    <property type="project" value="InterPro"/>
</dbReference>